<protein>
    <recommendedName>
        <fullName evidence="7">Beta-glucosidase</fullName>
    </recommendedName>
</protein>
<gene>
    <name evidence="5" type="ORF">ACH5RR_017649</name>
</gene>
<dbReference type="GO" id="GO:0009821">
    <property type="term" value="P:alkaloid biosynthetic process"/>
    <property type="evidence" value="ECO:0007669"/>
    <property type="project" value="UniProtKB-ARBA"/>
</dbReference>
<dbReference type="SUPFAM" id="SSF51445">
    <property type="entry name" value="(Trans)glycosidases"/>
    <property type="match status" value="1"/>
</dbReference>
<dbReference type="Proteomes" id="UP001630127">
    <property type="component" value="Unassembled WGS sequence"/>
</dbReference>
<dbReference type="EMBL" id="JBJUIK010000008">
    <property type="protein sequence ID" value="KAL3519500.1"/>
    <property type="molecule type" value="Genomic_DNA"/>
</dbReference>
<keyword evidence="6" id="KW-1185">Reference proteome</keyword>
<dbReference type="PROSITE" id="PS00653">
    <property type="entry name" value="GLYCOSYL_HYDROL_F1_2"/>
    <property type="match status" value="1"/>
</dbReference>
<dbReference type="Gene3D" id="3.20.20.80">
    <property type="entry name" value="Glycosidases"/>
    <property type="match status" value="1"/>
</dbReference>
<dbReference type="InterPro" id="IPR001360">
    <property type="entry name" value="Glyco_hydro_1"/>
</dbReference>
<comment type="caution">
    <text evidence="5">The sequence shown here is derived from an EMBL/GenBank/DDBJ whole genome shotgun (WGS) entry which is preliminary data.</text>
</comment>
<dbReference type="InterPro" id="IPR033132">
    <property type="entry name" value="GH_1_N_CS"/>
</dbReference>
<organism evidence="5 6">
    <name type="scientific">Cinchona calisaya</name>
    <dbReference type="NCBI Taxonomy" id="153742"/>
    <lineage>
        <taxon>Eukaryota</taxon>
        <taxon>Viridiplantae</taxon>
        <taxon>Streptophyta</taxon>
        <taxon>Embryophyta</taxon>
        <taxon>Tracheophyta</taxon>
        <taxon>Spermatophyta</taxon>
        <taxon>Magnoliopsida</taxon>
        <taxon>eudicotyledons</taxon>
        <taxon>Gunneridae</taxon>
        <taxon>Pentapetalae</taxon>
        <taxon>asterids</taxon>
        <taxon>lamiids</taxon>
        <taxon>Gentianales</taxon>
        <taxon>Rubiaceae</taxon>
        <taxon>Cinchonoideae</taxon>
        <taxon>Cinchoneae</taxon>
        <taxon>Cinchona</taxon>
    </lineage>
</organism>
<evidence type="ECO:0000256" key="1">
    <source>
        <dbReference type="ARBA" id="ARBA00010838"/>
    </source>
</evidence>
<dbReference type="AlphaFoldDB" id="A0ABD2ZJ66"/>
<evidence type="ECO:0000256" key="4">
    <source>
        <dbReference type="SAM" id="SignalP"/>
    </source>
</evidence>
<comment type="similarity">
    <text evidence="1 3">Belongs to the glycosyl hydrolase 1 family.</text>
</comment>
<evidence type="ECO:0000256" key="3">
    <source>
        <dbReference type="RuleBase" id="RU003690"/>
    </source>
</evidence>
<feature type="chain" id="PRO_5044758904" description="Beta-glucosidase" evidence="4">
    <location>
        <begin position="27"/>
        <end position="409"/>
    </location>
</feature>
<dbReference type="Pfam" id="PF00232">
    <property type="entry name" value="Glyco_hydro_1"/>
    <property type="match status" value="1"/>
</dbReference>
<name>A0ABD2ZJ66_9GENT</name>
<dbReference type="InterPro" id="IPR017853">
    <property type="entry name" value="GH"/>
</dbReference>
<evidence type="ECO:0000313" key="6">
    <source>
        <dbReference type="Proteomes" id="UP001630127"/>
    </source>
</evidence>
<keyword evidence="4" id="KW-0732">Signal</keyword>
<evidence type="ECO:0008006" key="7">
    <source>
        <dbReference type="Google" id="ProtNLM"/>
    </source>
</evidence>
<sequence>MGNSSLGFAFLLLVLEVLFQPLLVFAKLELKNSSDTSPFPPNFLFGTASAAYQYEGAFLTDGKGLNNWDVFTHNSGIYSFAGLSNGDVAVDQYNRYLEYVDLMASLGLNSYQFSISWARILPKGIYGSINYAGIDHHNKLINALRFRVLSHFDIPDELEQRYGAWEDFKYYADICFKNFGDRVKYWVTFSEPNVFVIGAYHTRMFPPSRCSKPFRNCSAGDSEKEPFIAAHNIILAHAAAVKVYKTKYQKKQGGTIGLTVQIAWYEPLTNSTADKLATERAQSFITNWFLDPIVFGRYPKEMTDILGSTLPTFSRNNMDDLKLGVDFIGLNHYNTLYVGDCLYSSCEFSPGSTRTEGFIKQTNFKDGIPIGELRGNGVLRSHPPGMEKSVTYIKERYNNIPIIITENGY</sequence>
<proteinExistence type="inferred from homology"/>
<accession>A0ABD2ZJ66</accession>
<evidence type="ECO:0000256" key="2">
    <source>
        <dbReference type="ARBA" id="ARBA00022801"/>
    </source>
</evidence>
<evidence type="ECO:0000313" key="5">
    <source>
        <dbReference type="EMBL" id="KAL3519500.1"/>
    </source>
</evidence>
<dbReference type="PANTHER" id="PTHR10353:SF27">
    <property type="entry name" value="BETA-GLUCOSIDASE 47"/>
    <property type="match status" value="1"/>
</dbReference>
<keyword evidence="2" id="KW-0378">Hydrolase</keyword>
<dbReference type="GO" id="GO:0016787">
    <property type="term" value="F:hydrolase activity"/>
    <property type="evidence" value="ECO:0007669"/>
    <property type="project" value="UniProtKB-KW"/>
</dbReference>
<feature type="signal peptide" evidence="4">
    <location>
        <begin position="1"/>
        <end position="26"/>
    </location>
</feature>
<reference evidence="5 6" key="1">
    <citation type="submission" date="2024-11" db="EMBL/GenBank/DDBJ databases">
        <title>A near-complete genome assembly of Cinchona calisaya.</title>
        <authorList>
            <person name="Lian D.C."/>
            <person name="Zhao X.W."/>
            <person name="Wei L."/>
        </authorList>
    </citation>
    <scope>NUCLEOTIDE SEQUENCE [LARGE SCALE GENOMIC DNA]</scope>
    <source>
        <tissue evidence="5">Nenye</tissue>
    </source>
</reference>
<dbReference type="PANTHER" id="PTHR10353">
    <property type="entry name" value="GLYCOSYL HYDROLASE"/>
    <property type="match status" value="1"/>
</dbReference>